<dbReference type="InterPro" id="IPR011250">
    <property type="entry name" value="OMP/PagP_B-barrel"/>
</dbReference>
<comment type="caution">
    <text evidence="1">The sequence shown here is derived from an EMBL/GenBank/DDBJ whole genome shotgun (WGS) entry which is preliminary data.</text>
</comment>
<evidence type="ECO:0000313" key="1">
    <source>
        <dbReference type="EMBL" id="TDU32017.1"/>
    </source>
</evidence>
<dbReference type="AlphaFoldDB" id="A0A4R7PD74"/>
<protein>
    <submittedName>
        <fullName evidence="1">Outer membrane beta-barrel protein</fullName>
    </submittedName>
</protein>
<proteinExistence type="predicted"/>
<reference evidence="1 2" key="1">
    <citation type="submission" date="2019-03" db="EMBL/GenBank/DDBJ databases">
        <title>Genomic Encyclopedia of Type Strains, Phase IV (KMG-IV): sequencing the most valuable type-strain genomes for metagenomic binning, comparative biology and taxonomic classification.</title>
        <authorList>
            <person name="Goeker M."/>
        </authorList>
    </citation>
    <scope>NUCLEOTIDE SEQUENCE [LARGE SCALE GENOMIC DNA]</scope>
    <source>
        <strain evidence="1 2">DSM 26377</strain>
    </source>
</reference>
<dbReference type="NCBIfam" id="TIGR04565">
    <property type="entry name" value="OMP_myx_plus"/>
    <property type="match status" value="1"/>
</dbReference>
<gene>
    <name evidence="1" type="ORF">DFR24_1405</name>
</gene>
<dbReference type="InterPro" id="IPR030820">
    <property type="entry name" value="OMP_myx_plus_Proteobacteria"/>
</dbReference>
<dbReference type="OrthoDB" id="9150045at2"/>
<evidence type="ECO:0000313" key="2">
    <source>
        <dbReference type="Proteomes" id="UP000295341"/>
    </source>
</evidence>
<dbReference type="SUPFAM" id="SSF56925">
    <property type="entry name" value="OMPA-like"/>
    <property type="match status" value="1"/>
</dbReference>
<sequence>MTYRPALPHLAVVLLLSFSVSGCALWSRMWAPKDEPVDEEPVKQEPVISSEGTLDPVIDPDVARREVIVPRIDTENYEVGTFLGVLSVEDLESHPIYGVRAAYHLSEDFFVEAEYGRSEASDQIRRTIGQPFFPKKTVSLDTYGVNIGYNLLPGELFLGSSRAISATMYVLGGAGDTQFNNEHYLTYNAGMGLKLLPTDWLSLRLEMRDRMWESDLLGKDKFTHNFEATLGVAAFF</sequence>
<dbReference type="PROSITE" id="PS51257">
    <property type="entry name" value="PROKAR_LIPOPROTEIN"/>
    <property type="match status" value="1"/>
</dbReference>
<keyword evidence="2" id="KW-1185">Reference proteome</keyword>
<name>A0A4R7PD74_9GAMM</name>
<accession>A0A4R7PD74</accession>
<dbReference type="Gene3D" id="2.40.160.20">
    <property type="match status" value="1"/>
</dbReference>
<dbReference type="Proteomes" id="UP000295341">
    <property type="component" value="Unassembled WGS sequence"/>
</dbReference>
<dbReference type="RefSeq" id="WP_133880559.1">
    <property type="nucleotide sequence ID" value="NZ_MWIN01000004.1"/>
</dbReference>
<dbReference type="EMBL" id="SOBT01000008">
    <property type="protein sequence ID" value="TDU32017.1"/>
    <property type="molecule type" value="Genomic_DNA"/>
</dbReference>
<organism evidence="1 2">
    <name type="scientific">Panacagrimonas perspica</name>
    <dbReference type="NCBI Taxonomy" id="381431"/>
    <lineage>
        <taxon>Bacteria</taxon>
        <taxon>Pseudomonadati</taxon>
        <taxon>Pseudomonadota</taxon>
        <taxon>Gammaproteobacteria</taxon>
        <taxon>Nevskiales</taxon>
        <taxon>Nevskiaceae</taxon>
        <taxon>Panacagrimonas</taxon>
    </lineage>
</organism>